<organism evidence="2 3">
    <name type="scientific">Enterococcus devriesei</name>
    <dbReference type="NCBI Taxonomy" id="319970"/>
    <lineage>
        <taxon>Bacteria</taxon>
        <taxon>Bacillati</taxon>
        <taxon>Bacillota</taxon>
        <taxon>Bacilli</taxon>
        <taxon>Lactobacillales</taxon>
        <taxon>Enterococcaceae</taxon>
        <taxon>Enterococcus</taxon>
    </lineage>
</organism>
<comment type="caution">
    <text evidence="2">The sequence shown here is derived from an EMBL/GenBank/DDBJ whole genome shotgun (WGS) entry which is preliminary data.</text>
</comment>
<evidence type="ECO:0000313" key="2">
    <source>
        <dbReference type="EMBL" id="OJG36118.1"/>
    </source>
</evidence>
<reference evidence="2 3" key="1">
    <citation type="submission" date="2014-12" db="EMBL/GenBank/DDBJ databases">
        <title>Draft genome sequences of 29 type strains of Enterococci.</title>
        <authorList>
            <person name="Zhong Z."/>
            <person name="Sun Z."/>
            <person name="Liu W."/>
            <person name="Zhang W."/>
            <person name="Zhang H."/>
        </authorList>
    </citation>
    <scope>NUCLEOTIDE SEQUENCE [LARGE SCALE GENOMIC DNA]</scope>
    <source>
        <strain evidence="2 3">DSM 22802</strain>
    </source>
</reference>
<sequence length="356" mass="40915">MKEVKILFENVTNTSFWNSNFITAAIAFTGVIISVVLTYHVNKKLADIANTAQEELFEKQIKAENESEKERQKFQDWLSQNEQIFEKKMTQLQIDANLKASARIDWIQKVREETVTFVSSITRLLVFLPSFQEHEKIKRYFKKMVILDFIPWGSNSSMENLSKVLDPVPISMGDDISVIFSLKALNKYNRFDKLEKTVIYNCLISLANKNLDSIRCAKVLKEYSGGDYDKMLSLELDSGTQMVIAVDEKNRTEIEKIENVEVASSYMSKSQIQQERDALIDKVKTQANLLKLYFGPSKSDDRNEKILNLVESCTKILGKEKISPNDLVNVEGSTDDLVNTMREYLKIEWDKAKNGK</sequence>
<dbReference type="EMBL" id="JXKM01000004">
    <property type="protein sequence ID" value="OJG36118.1"/>
    <property type="molecule type" value="Genomic_DNA"/>
</dbReference>
<dbReference type="OrthoDB" id="2087779at2"/>
<keyword evidence="1" id="KW-1133">Transmembrane helix</keyword>
<feature type="transmembrane region" description="Helical" evidence="1">
    <location>
        <begin position="20"/>
        <end position="39"/>
    </location>
</feature>
<keyword evidence="3" id="KW-1185">Reference proteome</keyword>
<proteinExistence type="predicted"/>
<evidence type="ECO:0000256" key="1">
    <source>
        <dbReference type="SAM" id="Phobius"/>
    </source>
</evidence>
<keyword evidence="1" id="KW-0812">Transmembrane</keyword>
<dbReference type="Proteomes" id="UP000183700">
    <property type="component" value="Unassembled WGS sequence"/>
</dbReference>
<gene>
    <name evidence="2" type="ORF">RV00_GL002262</name>
</gene>
<dbReference type="AlphaFoldDB" id="A0A1L8SVY7"/>
<evidence type="ECO:0000313" key="3">
    <source>
        <dbReference type="Proteomes" id="UP000183700"/>
    </source>
</evidence>
<dbReference type="RefSeq" id="WP_071862067.1">
    <property type="nucleotide sequence ID" value="NZ_JBHLVS010000013.1"/>
</dbReference>
<accession>A0A1L8SVY7</accession>
<protein>
    <submittedName>
        <fullName evidence="2">Uncharacterized protein</fullName>
    </submittedName>
</protein>
<keyword evidence="1" id="KW-0472">Membrane</keyword>
<name>A0A1L8SVY7_9ENTE</name>